<keyword evidence="1" id="KW-0479">Metal-binding</keyword>
<keyword evidence="2" id="KW-0413">Isomerase</keyword>
<dbReference type="Gene3D" id="3.20.20.150">
    <property type="entry name" value="Divalent-metal-dependent TIM barrel enzymes"/>
    <property type="match status" value="1"/>
</dbReference>
<keyword evidence="4" id="KW-1185">Reference proteome</keyword>
<protein>
    <submittedName>
        <fullName evidence="5">Uncharacterized protein LOC106475282</fullName>
    </submittedName>
</protein>
<evidence type="ECO:0000313" key="4">
    <source>
        <dbReference type="Proteomes" id="UP000694941"/>
    </source>
</evidence>
<keyword evidence="3" id="KW-0119">Carbohydrate metabolism</keyword>
<reference evidence="5" key="1">
    <citation type="submission" date="2025-08" db="UniProtKB">
        <authorList>
            <consortium name="RefSeq"/>
        </authorList>
    </citation>
    <scope>IDENTIFICATION</scope>
    <source>
        <tissue evidence="5">Muscle</tissue>
    </source>
</reference>
<evidence type="ECO:0000256" key="3">
    <source>
        <dbReference type="ARBA" id="ARBA00023277"/>
    </source>
</evidence>
<evidence type="ECO:0000313" key="5">
    <source>
        <dbReference type="RefSeq" id="XP_013791430.1"/>
    </source>
</evidence>
<dbReference type="InterPro" id="IPR036237">
    <property type="entry name" value="Xyl_isomerase-like_sf"/>
</dbReference>
<gene>
    <name evidence="5" type="primary">LOC106475282</name>
</gene>
<proteinExistence type="predicted"/>
<name>A0ABM1BZ54_LIMPO</name>
<dbReference type="PANTHER" id="PTHR48306:SF1">
    <property type="entry name" value="XYLOSE ISOMERASE"/>
    <property type="match status" value="1"/>
</dbReference>
<organism evidence="4 5">
    <name type="scientific">Limulus polyphemus</name>
    <name type="common">Atlantic horseshoe crab</name>
    <dbReference type="NCBI Taxonomy" id="6850"/>
    <lineage>
        <taxon>Eukaryota</taxon>
        <taxon>Metazoa</taxon>
        <taxon>Ecdysozoa</taxon>
        <taxon>Arthropoda</taxon>
        <taxon>Chelicerata</taxon>
        <taxon>Merostomata</taxon>
        <taxon>Xiphosura</taxon>
        <taxon>Limulidae</taxon>
        <taxon>Limulus</taxon>
    </lineage>
</organism>
<evidence type="ECO:0000256" key="1">
    <source>
        <dbReference type="ARBA" id="ARBA00022723"/>
    </source>
</evidence>
<dbReference type="InterPro" id="IPR001998">
    <property type="entry name" value="Xylose_isomerase"/>
</dbReference>
<dbReference type="GeneID" id="106475282"/>
<accession>A0ABM1BZ54</accession>
<sequence>MDSFARGLKNAAKIISDGVFEKSLKKRYISFDSGIGAKIASGTSSLEECEDYVFKHGDPKVQSGHQEHWEAMLNHYL</sequence>
<dbReference type="Proteomes" id="UP000694941">
    <property type="component" value="Unplaced"/>
</dbReference>
<dbReference type="PROSITE" id="PS51415">
    <property type="entry name" value="XYLOSE_ISOMERASE"/>
    <property type="match status" value="1"/>
</dbReference>
<dbReference type="PANTHER" id="PTHR48306">
    <property type="entry name" value="XYLOSE ISOMERASE"/>
    <property type="match status" value="1"/>
</dbReference>
<dbReference type="RefSeq" id="XP_013791430.1">
    <property type="nucleotide sequence ID" value="XM_013935976.2"/>
</dbReference>
<evidence type="ECO:0000256" key="2">
    <source>
        <dbReference type="ARBA" id="ARBA00023235"/>
    </source>
</evidence>
<dbReference type="SUPFAM" id="SSF51658">
    <property type="entry name" value="Xylose isomerase-like"/>
    <property type="match status" value="1"/>
</dbReference>